<keyword evidence="2" id="KW-1185">Reference proteome</keyword>
<dbReference type="Proteomes" id="UP001157418">
    <property type="component" value="Unassembled WGS sequence"/>
</dbReference>
<evidence type="ECO:0000313" key="2">
    <source>
        <dbReference type="Proteomes" id="UP001157418"/>
    </source>
</evidence>
<sequence length="142" mass="16473">MNQISISHCFRSPSNNDKCWLDDASSGVCDEDQCLMEQINRFRVEIGGVLWFPVRLVFSGDICYSTININTTYHLEHVHITVARRNFKKMEPVESAANLRSQFHEVLRSRRSPIENCVGLAWGIWKSEKRRTQQPCANFLQL</sequence>
<reference evidence="1 2" key="1">
    <citation type="submission" date="2022-01" db="EMBL/GenBank/DDBJ databases">
        <authorList>
            <person name="Xiong W."/>
            <person name="Schranz E."/>
        </authorList>
    </citation>
    <scope>NUCLEOTIDE SEQUENCE [LARGE SCALE GENOMIC DNA]</scope>
</reference>
<dbReference type="EMBL" id="CAKMRJ010003334">
    <property type="protein sequence ID" value="CAH1432943.1"/>
    <property type="molecule type" value="Genomic_DNA"/>
</dbReference>
<organism evidence="1 2">
    <name type="scientific">Lactuca virosa</name>
    <dbReference type="NCBI Taxonomy" id="75947"/>
    <lineage>
        <taxon>Eukaryota</taxon>
        <taxon>Viridiplantae</taxon>
        <taxon>Streptophyta</taxon>
        <taxon>Embryophyta</taxon>
        <taxon>Tracheophyta</taxon>
        <taxon>Spermatophyta</taxon>
        <taxon>Magnoliopsida</taxon>
        <taxon>eudicotyledons</taxon>
        <taxon>Gunneridae</taxon>
        <taxon>Pentapetalae</taxon>
        <taxon>asterids</taxon>
        <taxon>campanulids</taxon>
        <taxon>Asterales</taxon>
        <taxon>Asteraceae</taxon>
        <taxon>Cichorioideae</taxon>
        <taxon>Cichorieae</taxon>
        <taxon>Lactucinae</taxon>
        <taxon>Lactuca</taxon>
    </lineage>
</organism>
<protein>
    <submittedName>
        <fullName evidence="1">Uncharacterized protein</fullName>
    </submittedName>
</protein>
<dbReference type="AlphaFoldDB" id="A0AAU9ND46"/>
<gene>
    <name evidence="1" type="ORF">LVIROSA_LOCUS19563</name>
</gene>
<proteinExistence type="predicted"/>
<comment type="caution">
    <text evidence="1">The sequence shown here is derived from an EMBL/GenBank/DDBJ whole genome shotgun (WGS) entry which is preliminary data.</text>
</comment>
<evidence type="ECO:0000313" key="1">
    <source>
        <dbReference type="EMBL" id="CAH1432943.1"/>
    </source>
</evidence>
<name>A0AAU9ND46_9ASTR</name>
<accession>A0AAU9ND46</accession>